<dbReference type="HOGENOM" id="CLU_030708_0_2_2"/>
<sequence>MKRTRHLAMIAHDMGLIFEFLGIVSLLPFLILVIFGEWDLLLPMATAPFVFLATGFLISHIPHEDIEPSLSATLSAVALSWLAIAFVGALPFVFGLGMSYTDAVFEAMAGWTGTAFSMIPSLDQTPDTLLFWRSFMQWVGGIGVIVFGISLRTKTRVSLFRMYRAEGREDALVSATTSSSRRLWMIYLVLTFGFTGLVMLTGIPLWDSLNLVMTTIATGGFTLHDTGLAYYNNAALEAVLIPVMFAGSIPFKVFLFLYHGKVMGIFRDQTVRILLLIAVIGAALISLDLSIFSNLSPLSAVRQGTFTAVSGLTTCGLQNTSLHHWATVPLAILAMMVFIGGAMGSTAGGIKVNRLALVFEGVKWWFRRFFVSSRVLVPLRVGGRTLSVERSNLAVSKNLLVIVIYVLTIFLATVIALHLYITSFRLDEVVFEIVSALSNSGLSVGFIGPESPLSMKWLFITLMWLGRIEIAPVLIIAMGIFREIRDDLAKDVSETRYQ</sequence>
<dbReference type="Pfam" id="PF02386">
    <property type="entry name" value="TrkH"/>
    <property type="match status" value="1"/>
</dbReference>
<evidence type="ECO:0000256" key="7">
    <source>
        <dbReference type="ARBA" id="ARBA00023065"/>
    </source>
</evidence>
<dbReference type="RefSeq" id="WP_015285488.1">
    <property type="nucleotide sequence ID" value="NC_019943.1"/>
</dbReference>
<evidence type="ECO:0000256" key="4">
    <source>
        <dbReference type="ARBA" id="ARBA00022475"/>
    </source>
</evidence>
<dbReference type="EMBL" id="CP003167">
    <property type="protein sequence ID" value="AGB02525.1"/>
    <property type="molecule type" value="Genomic_DNA"/>
</dbReference>
<feature type="transmembrane region" description="Helical" evidence="9">
    <location>
        <begin position="184"/>
        <end position="206"/>
    </location>
</feature>
<dbReference type="InParanoid" id="L0HES1"/>
<feature type="transmembrane region" description="Helical" evidence="9">
    <location>
        <begin position="70"/>
        <end position="94"/>
    </location>
</feature>
<keyword evidence="3" id="KW-0813">Transport</keyword>
<dbReference type="GO" id="GO:0005886">
    <property type="term" value="C:plasma membrane"/>
    <property type="evidence" value="ECO:0007669"/>
    <property type="project" value="UniProtKB-SubCell"/>
</dbReference>
<protein>
    <submittedName>
        <fullName evidence="10">Trk-type K+ transport system, membrane component</fullName>
    </submittedName>
</protein>
<dbReference type="eggNOG" id="arCOG04145">
    <property type="taxonomic scope" value="Archaea"/>
</dbReference>
<evidence type="ECO:0000256" key="3">
    <source>
        <dbReference type="ARBA" id="ARBA00022448"/>
    </source>
</evidence>
<feature type="transmembrane region" description="Helical" evidence="9">
    <location>
        <begin position="41"/>
        <end position="58"/>
    </location>
</feature>
<keyword evidence="11" id="KW-1185">Reference proteome</keyword>
<keyword evidence="6 9" id="KW-1133">Transmembrane helix</keyword>
<comment type="subcellular location">
    <subcellularLocation>
        <location evidence="1">Cell membrane</location>
        <topology evidence="1">Multi-pass membrane protein</topology>
    </subcellularLocation>
</comment>
<feature type="transmembrane region" description="Helical" evidence="9">
    <location>
        <begin position="238"/>
        <end position="258"/>
    </location>
</feature>
<comment type="similarity">
    <text evidence="2">Belongs to the TrkH potassium transport family.</text>
</comment>
<dbReference type="FunCoup" id="L0HES1">
    <property type="interactions" value="3"/>
</dbReference>
<name>L0HES1_METFS</name>
<gene>
    <name evidence="10" type="ordered locus">Metfor_1491</name>
</gene>
<accession>L0HES1</accession>
<evidence type="ECO:0000256" key="5">
    <source>
        <dbReference type="ARBA" id="ARBA00022692"/>
    </source>
</evidence>
<reference evidence="11" key="1">
    <citation type="submission" date="2011-12" db="EMBL/GenBank/DDBJ databases">
        <title>Complete sequence of Methanoregula formicicum SMSP.</title>
        <authorList>
            <person name="Lucas S."/>
            <person name="Han J."/>
            <person name="Lapidus A."/>
            <person name="Cheng J.-F."/>
            <person name="Goodwin L."/>
            <person name="Pitluck S."/>
            <person name="Peters L."/>
            <person name="Ovchinnikova G."/>
            <person name="Teshima H."/>
            <person name="Detter J.C."/>
            <person name="Han C."/>
            <person name="Tapia R."/>
            <person name="Land M."/>
            <person name="Hauser L."/>
            <person name="Kyrpides N."/>
            <person name="Ivanova N."/>
            <person name="Pagani I."/>
            <person name="Imachi H."/>
            <person name="Tamaki H."/>
            <person name="Sekiguchi Y."/>
            <person name="Kamagata Y."/>
            <person name="Cadillo-Quiroz H."/>
            <person name="Zinder S."/>
            <person name="Liu W.-T."/>
            <person name="Woyke T."/>
        </authorList>
    </citation>
    <scope>NUCLEOTIDE SEQUENCE [LARGE SCALE GENOMIC DNA]</scope>
    <source>
        <strain evidence="11">DSM 22288 / NBRC 105244 / SMSP</strain>
    </source>
</reference>
<evidence type="ECO:0000313" key="10">
    <source>
        <dbReference type="EMBL" id="AGB02525.1"/>
    </source>
</evidence>
<evidence type="ECO:0000256" key="6">
    <source>
        <dbReference type="ARBA" id="ARBA00022989"/>
    </source>
</evidence>
<evidence type="ECO:0000256" key="9">
    <source>
        <dbReference type="SAM" id="Phobius"/>
    </source>
</evidence>
<feature type="transmembrane region" description="Helical" evidence="9">
    <location>
        <begin position="16"/>
        <end position="35"/>
    </location>
</feature>
<keyword evidence="7" id="KW-0406">Ion transport</keyword>
<evidence type="ECO:0000256" key="2">
    <source>
        <dbReference type="ARBA" id="ARBA00009137"/>
    </source>
</evidence>
<proteinExistence type="inferred from homology"/>
<dbReference type="PANTHER" id="PTHR32024:SF2">
    <property type="entry name" value="TRK SYSTEM POTASSIUM UPTAKE PROTEIN TRKG-RELATED"/>
    <property type="match status" value="1"/>
</dbReference>
<dbReference type="KEGG" id="mfo:Metfor_1491"/>
<dbReference type="AlphaFoldDB" id="L0HES1"/>
<keyword evidence="5 9" id="KW-0812">Transmembrane</keyword>
<reference evidence="10 11" key="2">
    <citation type="journal article" date="2014" name="Genome Announc.">
        <title>Complete Genome Sequence of Methanoregula formicica SMSPT, a Mesophilic Hydrogenotrophic Methanogen Isolated from a Methanogenic Upflow Anaerobic Sludge Blanket Reactor.</title>
        <authorList>
            <person name="Yamamoto K."/>
            <person name="Tamaki H."/>
            <person name="Cadillo-Quiroz H."/>
            <person name="Imachi H."/>
            <person name="Kyrpides N."/>
            <person name="Woyke T."/>
            <person name="Goodwin L."/>
            <person name="Zinder S.H."/>
            <person name="Kamagata Y."/>
            <person name="Liu W.T."/>
        </authorList>
    </citation>
    <scope>NUCLEOTIDE SEQUENCE [LARGE SCALE GENOMIC DNA]</scope>
    <source>
        <strain evidence="11">DSM 22288 / NBRC 105244 / SMSP</strain>
    </source>
</reference>
<feature type="transmembrane region" description="Helical" evidence="9">
    <location>
        <begin position="130"/>
        <end position="151"/>
    </location>
</feature>
<dbReference type="Proteomes" id="UP000010824">
    <property type="component" value="Chromosome"/>
</dbReference>
<evidence type="ECO:0000256" key="8">
    <source>
        <dbReference type="ARBA" id="ARBA00023136"/>
    </source>
</evidence>
<dbReference type="GeneID" id="14307880"/>
<dbReference type="PANTHER" id="PTHR32024">
    <property type="entry name" value="TRK SYSTEM POTASSIUM UPTAKE PROTEIN TRKG-RELATED"/>
    <property type="match status" value="1"/>
</dbReference>
<feature type="transmembrane region" description="Helical" evidence="9">
    <location>
        <begin position="322"/>
        <end position="344"/>
    </location>
</feature>
<feature type="transmembrane region" description="Helical" evidence="9">
    <location>
        <begin position="399"/>
        <end position="421"/>
    </location>
</feature>
<keyword evidence="8 9" id="KW-0472">Membrane</keyword>
<feature type="transmembrane region" description="Helical" evidence="9">
    <location>
        <begin position="270"/>
        <end position="292"/>
    </location>
</feature>
<dbReference type="OrthoDB" id="111943at2157"/>
<dbReference type="GO" id="GO:0030001">
    <property type="term" value="P:metal ion transport"/>
    <property type="evidence" value="ECO:0007669"/>
    <property type="project" value="UniProtKB-ARBA"/>
</dbReference>
<keyword evidence="4" id="KW-1003">Cell membrane</keyword>
<dbReference type="InterPro" id="IPR003445">
    <property type="entry name" value="Cat_transpt"/>
</dbReference>
<evidence type="ECO:0000313" key="11">
    <source>
        <dbReference type="Proteomes" id="UP000010824"/>
    </source>
</evidence>
<feature type="transmembrane region" description="Helical" evidence="9">
    <location>
        <begin position="457"/>
        <end position="481"/>
    </location>
</feature>
<dbReference type="STRING" id="593750.Metfor_1491"/>
<organism evidence="10 11">
    <name type="scientific">Methanoregula formicica (strain DSM 22288 / NBRC 105244 / SMSP)</name>
    <dbReference type="NCBI Taxonomy" id="593750"/>
    <lineage>
        <taxon>Archaea</taxon>
        <taxon>Methanobacteriati</taxon>
        <taxon>Methanobacteriota</taxon>
        <taxon>Stenosarchaea group</taxon>
        <taxon>Methanomicrobia</taxon>
        <taxon>Methanomicrobiales</taxon>
        <taxon>Methanoregulaceae</taxon>
        <taxon>Methanoregula</taxon>
    </lineage>
</organism>
<dbReference type="GO" id="GO:0008324">
    <property type="term" value="F:monoatomic cation transmembrane transporter activity"/>
    <property type="evidence" value="ECO:0007669"/>
    <property type="project" value="InterPro"/>
</dbReference>
<evidence type="ECO:0000256" key="1">
    <source>
        <dbReference type="ARBA" id="ARBA00004651"/>
    </source>
</evidence>